<dbReference type="EC" id="2.6.1.37" evidence="6"/>
<dbReference type="PIRSF" id="PIRSF000524">
    <property type="entry name" value="SPT"/>
    <property type="match status" value="1"/>
</dbReference>
<keyword evidence="5" id="KW-0670">Pyruvate</keyword>
<dbReference type="NCBIfam" id="TIGR03301">
    <property type="entry name" value="PhnW-AepZ"/>
    <property type="match status" value="1"/>
</dbReference>
<name>A0ABR8K6J1_9NOSO</name>
<comment type="caution">
    <text evidence="9">The sequence shown here is derived from an EMBL/GenBank/DDBJ whole genome shotgun (WGS) entry which is preliminary data.</text>
</comment>
<organism evidence="9 10">
    <name type="scientific">Nostoc paludosum FACHB-159</name>
    <dbReference type="NCBI Taxonomy" id="2692908"/>
    <lineage>
        <taxon>Bacteria</taxon>
        <taxon>Bacillati</taxon>
        <taxon>Cyanobacteriota</taxon>
        <taxon>Cyanophyceae</taxon>
        <taxon>Nostocales</taxon>
        <taxon>Nostocaceae</taxon>
        <taxon>Nostoc</taxon>
    </lineage>
</organism>
<dbReference type="InterPro" id="IPR015421">
    <property type="entry name" value="PyrdxlP-dep_Trfase_major"/>
</dbReference>
<dbReference type="GO" id="GO:0047304">
    <property type="term" value="F:2-aminoethylphosphonate-pyruvate transaminase activity"/>
    <property type="evidence" value="ECO:0007669"/>
    <property type="project" value="UniProtKB-EC"/>
</dbReference>
<dbReference type="SUPFAM" id="SSF53383">
    <property type="entry name" value="PLP-dependent transferases"/>
    <property type="match status" value="1"/>
</dbReference>
<keyword evidence="4" id="KW-0663">Pyridoxal phosphate</keyword>
<dbReference type="EMBL" id="JACJTU010000008">
    <property type="protein sequence ID" value="MBD2734429.1"/>
    <property type="molecule type" value="Genomic_DNA"/>
</dbReference>
<dbReference type="HAMAP" id="MF_01376">
    <property type="entry name" value="PhnW_aminotrans_5"/>
    <property type="match status" value="1"/>
</dbReference>
<proteinExistence type="inferred from homology"/>
<dbReference type="InterPro" id="IPR015422">
    <property type="entry name" value="PyrdxlP-dep_Trfase_small"/>
</dbReference>
<dbReference type="Gene3D" id="3.40.640.10">
    <property type="entry name" value="Type I PLP-dependent aspartate aminotransferase-like (Major domain)"/>
    <property type="match status" value="1"/>
</dbReference>
<dbReference type="NCBIfam" id="NF010006">
    <property type="entry name" value="PRK13479.1"/>
    <property type="match status" value="1"/>
</dbReference>
<evidence type="ECO:0000256" key="3">
    <source>
        <dbReference type="ARBA" id="ARBA00022679"/>
    </source>
</evidence>
<dbReference type="Gene3D" id="3.90.1150.10">
    <property type="entry name" value="Aspartate Aminotransferase, domain 1"/>
    <property type="match status" value="1"/>
</dbReference>
<dbReference type="InterPro" id="IPR012703">
    <property type="entry name" value="NH2EtPonate_pyrv_transaminase"/>
</dbReference>
<gene>
    <name evidence="9" type="ORF">H6H03_10970</name>
</gene>
<comment type="catalytic activity">
    <reaction evidence="7">
        <text>(2-aminoethyl)phosphonate + pyruvate = phosphonoacetaldehyde + L-alanine</text>
        <dbReference type="Rhea" id="RHEA:17021"/>
        <dbReference type="ChEBI" id="CHEBI:15361"/>
        <dbReference type="ChEBI" id="CHEBI:57418"/>
        <dbReference type="ChEBI" id="CHEBI:57972"/>
        <dbReference type="ChEBI" id="CHEBI:58383"/>
        <dbReference type="EC" id="2.6.1.37"/>
    </reaction>
</comment>
<dbReference type="Proteomes" id="UP000637383">
    <property type="component" value="Unassembled WGS sequence"/>
</dbReference>
<dbReference type="Pfam" id="PF00266">
    <property type="entry name" value="Aminotran_5"/>
    <property type="match status" value="1"/>
</dbReference>
<evidence type="ECO:0000256" key="1">
    <source>
        <dbReference type="ARBA" id="ARBA00001933"/>
    </source>
</evidence>
<feature type="domain" description="Aminotransferase class V" evidence="8">
    <location>
        <begin position="27"/>
        <end position="280"/>
    </location>
</feature>
<evidence type="ECO:0000256" key="2">
    <source>
        <dbReference type="ARBA" id="ARBA00022576"/>
    </source>
</evidence>
<sequence>MILLNPGPVNLSDRVRNALLSPDLCHREVEFSQLQSRIREQLLQVYDLAGAHWVAVLLTGSGTAAMEAMVSSLVPRNGKLLVIENGVYGERISKIAKIHDINYITLSHPWDAEIDIKGLVKLLDENVDITHLAVVHHETTTGRLNNLVEIAAICQQRGIQILVDAVSSFGAEELNFEAWGITACAATANKCLHGVPGTSFVIVRRDALPSADTIPRTLYLDLATYCQQQDKGGTPFTQSVQTFYALAEALQEMAEAGGWRARHSYYSQLANLVRDGLISMGIKPLLPEGSSSVVLNAYYLPNNFSYEEFHDQLKAQDYVIYSGQGNLAQSIFRVSTMGAITQADMERFVAVVQQIISNSFTDKY</sequence>
<accession>A0ABR8K6J1</accession>
<protein>
    <recommendedName>
        <fullName evidence="6">2-aminoethylphosphonate--pyruvate transaminase</fullName>
        <ecNumber evidence="6">2.6.1.37</ecNumber>
    </recommendedName>
</protein>
<keyword evidence="2 9" id="KW-0032">Aminotransferase</keyword>
<keyword evidence="10" id="KW-1185">Reference proteome</keyword>
<evidence type="ECO:0000256" key="6">
    <source>
        <dbReference type="ARBA" id="ARBA00044521"/>
    </source>
</evidence>
<dbReference type="InterPro" id="IPR000192">
    <property type="entry name" value="Aminotrans_V_dom"/>
</dbReference>
<comment type="cofactor">
    <cofactor evidence="1">
        <name>pyridoxal 5'-phosphate</name>
        <dbReference type="ChEBI" id="CHEBI:597326"/>
    </cofactor>
</comment>
<evidence type="ECO:0000256" key="7">
    <source>
        <dbReference type="ARBA" id="ARBA00049460"/>
    </source>
</evidence>
<evidence type="ECO:0000313" key="9">
    <source>
        <dbReference type="EMBL" id="MBD2734429.1"/>
    </source>
</evidence>
<evidence type="ECO:0000259" key="8">
    <source>
        <dbReference type="Pfam" id="PF00266"/>
    </source>
</evidence>
<dbReference type="PANTHER" id="PTHR42778">
    <property type="entry name" value="2-AMINOETHYLPHOSPHONATE--PYRUVATE TRANSAMINASE"/>
    <property type="match status" value="1"/>
</dbReference>
<evidence type="ECO:0000256" key="4">
    <source>
        <dbReference type="ARBA" id="ARBA00022898"/>
    </source>
</evidence>
<keyword evidence="3 9" id="KW-0808">Transferase</keyword>
<reference evidence="9 10" key="1">
    <citation type="journal article" date="2020" name="ISME J.">
        <title>Comparative genomics reveals insights into cyanobacterial evolution and habitat adaptation.</title>
        <authorList>
            <person name="Chen M.Y."/>
            <person name="Teng W.K."/>
            <person name="Zhao L."/>
            <person name="Hu C.X."/>
            <person name="Zhou Y.K."/>
            <person name="Han B.P."/>
            <person name="Song L.R."/>
            <person name="Shu W.S."/>
        </authorList>
    </citation>
    <scope>NUCLEOTIDE SEQUENCE [LARGE SCALE GENOMIC DNA]</scope>
    <source>
        <strain evidence="9 10">FACHB-159</strain>
    </source>
</reference>
<dbReference type="InterPro" id="IPR024169">
    <property type="entry name" value="SP_NH2Trfase/AEP_transaminase"/>
</dbReference>
<evidence type="ECO:0000256" key="5">
    <source>
        <dbReference type="ARBA" id="ARBA00023317"/>
    </source>
</evidence>
<evidence type="ECO:0000313" key="10">
    <source>
        <dbReference type="Proteomes" id="UP000637383"/>
    </source>
</evidence>
<dbReference type="PANTHER" id="PTHR42778:SF1">
    <property type="entry name" value="2-AMINOETHYLPHOSPHONATE--PYRUVATE TRANSAMINASE"/>
    <property type="match status" value="1"/>
</dbReference>
<dbReference type="InterPro" id="IPR015424">
    <property type="entry name" value="PyrdxlP-dep_Trfase"/>
</dbReference>